<feature type="domain" description="Glycosyltransferase subfamily 4-like N-terminal" evidence="4">
    <location>
        <begin position="14"/>
        <end position="183"/>
    </location>
</feature>
<evidence type="ECO:0000256" key="2">
    <source>
        <dbReference type="ARBA" id="ARBA00022679"/>
    </source>
</evidence>
<keyword evidence="6" id="KW-1185">Reference proteome</keyword>
<feature type="domain" description="Glycosyl transferase family 1" evidence="3">
    <location>
        <begin position="195"/>
        <end position="351"/>
    </location>
</feature>
<organism evidence="5 6">
    <name type="scientific">Rhodococcoides corynebacterioides</name>
    <dbReference type="NCBI Taxonomy" id="53972"/>
    <lineage>
        <taxon>Bacteria</taxon>
        <taxon>Bacillati</taxon>
        <taxon>Actinomycetota</taxon>
        <taxon>Actinomycetes</taxon>
        <taxon>Mycobacteriales</taxon>
        <taxon>Nocardiaceae</taxon>
        <taxon>Rhodococcoides</taxon>
    </lineage>
</organism>
<dbReference type="RefSeq" id="WP_222685506.1">
    <property type="nucleotide sequence ID" value="NZ_JABUBT010000047.1"/>
</dbReference>
<evidence type="ECO:0000313" key="5">
    <source>
        <dbReference type="EMBL" id="MBY6368102.1"/>
    </source>
</evidence>
<dbReference type="PANTHER" id="PTHR45947">
    <property type="entry name" value="SULFOQUINOVOSYL TRANSFERASE SQD2"/>
    <property type="match status" value="1"/>
</dbReference>
<dbReference type="InterPro" id="IPR001296">
    <property type="entry name" value="Glyco_trans_1"/>
</dbReference>
<dbReference type="Gene3D" id="3.40.50.2000">
    <property type="entry name" value="Glycogen Phosphorylase B"/>
    <property type="match status" value="2"/>
</dbReference>
<dbReference type="SUPFAM" id="SSF53756">
    <property type="entry name" value="UDP-Glycosyltransferase/glycogen phosphorylase"/>
    <property type="match status" value="1"/>
</dbReference>
<keyword evidence="1" id="KW-0328">Glycosyltransferase</keyword>
<dbReference type="CDD" id="cd03801">
    <property type="entry name" value="GT4_PimA-like"/>
    <property type="match status" value="1"/>
</dbReference>
<keyword evidence="2" id="KW-0808">Transferase</keyword>
<dbReference type="PANTHER" id="PTHR45947:SF3">
    <property type="entry name" value="SULFOQUINOVOSYL TRANSFERASE SQD2"/>
    <property type="match status" value="1"/>
</dbReference>
<evidence type="ECO:0000313" key="6">
    <source>
        <dbReference type="Proteomes" id="UP000825228"/>
    </source>
</evidence>
<dbReference type="Pfam" id="PF00534">
    <property type="entry name" value="Glycos_transf_1"/>
    <property type="match status" value="1"/>
</dbReference>
<evidence type="ECO:0000259" key="3">
    <source>
        <dbReference type="Pfam" id="PF00534"/>
    </source>
</evidence>
<dbReference type="InterPro" id="IPR050194">
    <property type="entry name" value="Glycosyltransferase_grp1"/>
</dbReference>
<dbReference type="Pfam" id="PF13439">
    <property type="entry name" value="Glyco_transf_4"/>
    <property type="match status" value="1"/>
</dbReference>
<gene>
    <name evidence="5" type="ORF">HQ603_15210</name>
</gene>
<dbReference type="EMBL" id="JABUBU010000018">
    <property type="protein sequence ID" value="MBY6368102.1"/>
    <property type="molecule type" value="Genomic_DNA"/>
</dbReference>
<sequence length="398" mass="42185">MTRALFLAHTAAPSGAEIALHRLVRSMRDTDVTVAFTEYGPMVERVRADGIDTVVVDGAFDSRTVTIGGLSPARVLRGVTGLVRLGWDVGGVARDRGADVLVAESTKALLMGTVASRRARIPLVWHSHDRISAEYFGTVLSAVLRLLGRVVCAGFVANSLSTLESLPARGRPSVVAYPGIDPAERSPLRRAQATPERTVLCLVARLTPWKGHVVLLNALARMTVRPERVYLVGGTFFGEEPYRAELEDLAATLDVPVVFTGHVDDPTEYMSRSDVLVHCTLTAEPFGQVIVEGMLAGCAVVASGPGGPAEIVRDGVDGVLVPAGDPAVLAEALDRLVADRGLRTRLAEAAPARAARFDVAESARAVEDFLARIVGEPAPVRALPGRSTPDAEGESRVG</sequence>
<comment type="caution">
    <text evidence="5">The sequence shown here is derived from an EMBL/GenBank/DDBJ whole genome shotgun (WGS) entry which is preliminary data.</text>
</comment>
<evidence type="ECO:0000256" key="1">
    <source>
        <dbReference type="ARBA" id="ARBA00022676"/>
    </source>
</evidence>
<proteinExistence type="predicted"/>
<dbReference type="Proteomes" id="UP000825228">
    <property type="component" value="Unassembled WGS sequence"/>
</dbReference>
<protein>
    <submittedName>
        <fullName evidence="5">Glycosyltransferase family 4 protein</fullName>
    </submittedName>
</protein>
<accession>A0ABS7P6P6</accession>
<dbReference type="InterPro" id="IPR028098">
    <property type="entry name" value="Glyco_trans_4-like_N"/>
</dbReference>
<evidence type="ECO:0000259" key="4">
    <source>
        <dbReference type="Pfam" id="PF13439"/>
    </source>
</evidence>
<name>A0ABS7P6P6_9NOCA</name>
<reference evidence="5 6" key="1">
    <citation type="submission" date="2020-06" db="EMBL/GenBank/DDBJ databases">
        <title>Taxonomy, biology and ecology of Rhodococcus bacteria occurring in California pistachio and other woody hosts as revealed by genome sequence analyses.</title>
        <authorList>
            <person name="Gai Y."/>
            <person name="Riely B."/>
        </authorList>
    </citation>
    <scope>NUCLEOTIDE SEQUENCE [LARGE SCALE GENOMIC DNA]</scope>
    <source>
        <strain evidence="5 6">BP-281</strain>
    </source>
</reference>